<name>K0Q5H8_9HYPH</name>
<keyword evidence="3" id="KW-1185">Reference proteome</keyword>
<proteinExistence type="predicted"/>
<feature type="compositionally biased region" description="Basic and acidic residues" evidence="1">
    <location>
        <begin position="58"/>
        <end position="72"/>
    </location>
</feature>
<evidence type="ECO:0000313" key="3">
    <source>
        <dbReference type="Proteomes" id="UP000009319"/>
    </source>
</evidence>
<gene>
    <name evidence="2" type="ORF">BN77_p2150107</name>
</gene>
<accession>K0Q5H8</accession>
<evidence type="ECO:0000256" key="1">
    <source>
        <dbReference type="SAM" id="MobiDB-lite"/>
    </source>
</evidence>
<feature type="region of interest" description="Disordered" evidence="1">
    <location>
        <begin position="51"/>
        <end position="72"/>
    </location>
</feature>
<dbReference type="AlphaFoldDB" id="K0Q5H8"/>
<comment type="caution">
    <text evidence="2">The sequence shown here is derived from an EMBL/GenBank/DDBJ whole genome shotgun (WGS) entry which is preliminary data.</text>
</comment>
<organism evidence="2 3">
    <name type="scientific">Rhizobium mesoamericanum STM3625</name>
    <dbReference type="NCBI Taxonomy" id="1211777"/>
    <lineage>
        <taxon>Bacteria</taxon>
        <taxon>Pseudomonadati</taxon>
        <taxon>Pseudomonadota</taxon>
        <taxon>Alphaproteobacteria</taxon>
        <taxon>Hyphomicrobiales</taxon>
        <taxon>Rhizobiaceae</taxon>
        <taxon>Rhizobium/Agrobacterium group</taxon>
        <taxon>Rhizobium</taxon>
    </lineage>
</organism>
<evidence type="ECO:0000313" key="2">
    <source>
        <dbReference type="EMBL" id="CCM80067.1"/>
    </source>
</evidence>
<reference evidence="2 3" key="1">
    <citation type="journal article" date="2013" name="Genome Announc.">
        <title>Draft Genome Sequence of Rhizobium mesoamericanum STM3625, a Nitrogen-Fixing Symbiont of Mimosa pudica Isolated in French Guiana (South America).</title>
        <authorList>
            <person name="Moulin L."/>
            <person name="Mornico D."/>
            <person name="Melkonian R."/>
            <person name="Klonowska A."/>
        </authorList>
    </citation>
    <scope>NUCLEOTIDE SEQUENCE [LARGE SCALE GENOMIC DNA]</scope>
    <source>
        <strain evidence="2 3">STM3625</strain>
    </source>
</reference>
<sequence length="72" mass="8008">MSKSWQKQRPYPRTPLVRFERGDELKARTVSAIRTVLEAGIVFINGEYTGSGGPGIRLNDREISGEREGADS</sequence>
<dbReference type="Proteomes" id="UP000009319">
    <property type="component" value="Unassembled WGS sequence"/>
</dbReference>
<dbReference type="HOGENOM" id="CLU_2719563_0_0_5"/>
<dbReference type="EMBL" id="CANI01000078">
    <property type="protein sequence ID" value="CCM80067.1"/>
    <property type="molecule type" value="Genomic_DNA"/>
</dbReference>
<protein>
    <submittedName>
        <fullName evidence="2">Uncharacterized protein</fullName>
    </submittedName>
</protein>